<comment type="caution">
    <text evidence="1">The sequence shown here is derived from an EMBL/GenBank/DDBJ whole genome shotgun (WGS) entry which is preliminary data.</text>
</comment>
<dbReference type="AlphaFoldDB" id="A0A643FCE9"/>
<dbReference type="OrthoDB" id="8903985at2"/>
<evidence type="ECO:0000313" key="1">
    <source>
        <dbReference type="EMBL" id="KAB0577776.1"/>
    </source>
</evidence>
<name>A0A643FCE9_IDEDE</name>
<protein>
    <submittedName>
        <fullName evidence="1">Uncharacterized protein</fullName>
    </submittedName>
</protein>
<accession>A0A643FCE9</accession>
<sequence>MSPPVGDRPERWVLDAGEADVALLDIPAVLHDERVFEIDVRLEVRHRGGPEAGWHELKVELDGAQVWARRLDTPAGNADSLDYHCRRAVPAGRALRVRAVTAVGPGVQRRRLYIEAELAQL</sequence>
<proteinExistence type="predicted"/>
<reference evidence="1 2" key="1">
    <citation type="submission" date="2019-09" db="EMBL/GenBank/DDBJ databases">
        <title>Draft genome sequences of 48 bacterial type strains from the CCUG.</title>
        <authorList>
            <person name="Tunovic T."/>
            <person name="Pineiro-Iglesias B."/>
            <person name="Unosson C."/>
            <person name="Inganas E."/>
            <person name="Ohlen M."/>
            <person name="Cardew S."/>
            <person name="Jensie-Markopoulos S."/>
            <person name="Salva-Serra F."/>
            <person name="Jaen-Luchoro D."/>
            <person name="Karlsson R."/>
            <person name="Svensson-Stadler L."/>
            <person name="Chun J."/>
            <person name="Moore E."/>
        </authorList>
    </citation>
    <scope>NUCLEOTIDE SEQUENCE [LARGE SCALE GENOMIC DNA]</scope>
    <source>
        <strain evidence="1 2">CCUG 30977</strain>
    </source>
</reference>
<keyword evidence="2" id="KW-1185">Reference proteome</keyword>
<dbReference type="RefSeq" id="WP_151125114.1">
    <property type="nucleotide sequence ID" value="NZ_CP088082.1"/>
</dbReference>
<organism evidence="1 2">
    <name type="scientific">Ideonella dechloratans</name>
    <dbReference type="NCBI Taxonomy" id="36863"/>
    <lineage>
        <taxon>Bacteria</taxon>
        <taxon>Pseudomonadati</taxon>
        <taxon>Pseudomonadota</taxon>
        <taxon>Betaproteobacteria</taxon>
        <taxon>Burkholderiales</taxon>
        <taxon>Sphaerotilaceae</taxon>
        <taxon>Ideonella</taxon>
    </lineage>
</organism>
<dbReference type="EMBL" id="VZPB01000044">
    <property type="protein sequence ID" value="KAB0577776.1"/>
    <property type="molecule type" value="Genomic_DNA"/>
</dbReference>
<evidence type="ECO:0000313" key="2">
    <source>
        <dbReference type="Proteomes" id="UP000430120"/>
    </source>
</evidence>
<gene>
    <name evidence="1" type="ORF">F7Q92_16035</name>
</gene>
<dbReference type="Proteomes" id="UP000430120">
    <property type="component" value="Unassembled WGS sequence"/>
</dbReference>